<dbReference type="EMBL" id="RIAR02000001">
    <property type="protein sequence ID" value="NSL85817.1"/>
    <property type="molecule type" value="Genomic_DNA"/>
</dbReference>
<comment type="caution">
    <text evidence="1">The sequence shown here is derived from an EMBL/GenBank/DDBJ whole genome shotgun (WGS) entry which is preliminary data.</text>
</comment>
<proteinExistence type="predicted"/>
<gene>
    <name evidence="1" type="ORF">ECE50_003175</name>
</gene>
<protein>
    <submittedName>
        <fullName evidence="1">Uncharacterized protein</fullName>
    </submittedName>
</protein>
<sequence length="143" mass="15573">MKKLTLIITMLFAVQLIVAAANPPSKKRIAGVHSARGVSILVTTIYIYRDNGYEYINPLCSIMATAKAYVLNRQTNSYNYISCPSSATNVVVSVGDQLELRYKPTSGNSGSPLASGPYTVTQEDITRGTVELSVGYTNHEHLQ</sequence>
<evidence type="ECO:0000313" key="1">
    <source>
        <dbReference type="EMBL" id="NSL85817.1"/>
    </source>
</evidence>
<accession>A0A9Q5D7E6</accession>
<dbReference type="OrthoDB" id="9928484at2"/>
<dbReference type="Proteomes" id="UP000281028">
    <property type="component" value="Unassembled WGS sequence"/>
</dbReference>
<evidence type="ECO:0000313" key="2">
    <source>
        <dbReference type="Proteomes" id="UP000281028"/>
    </source>
</evidence>
<keyword evidence="2" id="KW-1185">Reference proteome</keyword>
<organism evidence="1 2">
    <name type="scientific">Chitinophaga solisilvae</name>
    <dbReference type="NCBI Taxonomy" id="1233460"/>
    <lineage>
        <taxon>Bacteria</taxon>
        <taxon>Pseudomonadati</taxon>
        <taxon>Bacteroidota</taxon>
        <taxon>Chitinophagia</taxon>
        <taxon>Chitinophagales</taxon>
        <taxon>Chitinophagaceae</taxon>
        <taxon>Chitinophaga</taxon>
    </lineage>
</organism>
<dbReference type="AlphaFoldDB" id="A0A9Q5D7E6"/>
<reference evidence="1" key="1">
    <citation type="submission" date="2020-05" db="EMBL/GenBank/DDBJ databases">
        <title>Chitinophaga laudate sp. nov., isolated from a tropical peat swamp.</title>
        <authorList>
            <person name="Goh C.B.S."/>
            <person name="Lee M.S."/>
            <person name="Parimannan S."/>
            <person name="Pasbakhsh P."/>
            <person name="Yule C.M."/>
            <person name="Rajandas H."/>
            <person name="Loke S."/>
            <person name="Croft L."/>
            <person name="Tan J.B.L."/>
        </authorList>
    </citation>
    <scope>NUCLEOTIDE SEQUENCE</scope>
    <source>
        <strain evidence="1">Mgbs1</strain>
    </source>
</reference>
<name>A0A9Q5D7E6_9BACT</name>